<feature type="compositionally biased region" description="Polar residues" evidence="1">
    <location>
        <begin position="33"/>
        <end position="56"/>
    </location>
</feature>
<accession>A0A9P9GQX6</accession>
<name>A0A9P9GQX6_FUSSL</name>
<feature type="compositionally biased region" description="Polar residues" evidence="1">
    <location>
        <begin position="1"/>
        <end position="24"/>
    </location>
</feature>
<keyword evidence="3" id="KW-1185">Reference proteome</keyword>
<feature type="region of interest" description="Disordered" evidence="1">
    <location>
        <begin position="1"/>
        <end position="56"/>
    </location>
</feature>
<feature type="region of interest" description="Disordered" evidence="1">
    <location>
        <begin position="133"/>
        <end position="171"/>
    </location>
</feature>
<organism evidence="2 3">
    <name type="scientific">Fusarium solani</name>
    <name type="common">Filamentous fungus</name>
    <dbReference type="NCBI Taxonomy" id="169388"/>
    <lineage>
        <taxon>Eukaryota</taxon>
        <taxon>Fungi</taxon>
        <taxon>Dikarya</taxon>
        <taxon>Ascomycota</taxon>
        <taxon>Pezizomycotina</taxon>
        <taxon>Sordariomycetes</taxon>
        <taxon>Hypocreomycetidae</taxon>
        <taxon>Hypocreales</taxon>
        <taxon>Nectriaceae</taxon>
        <taxon>Fusarium</taxon>
        <taxon>Fusarium solani species complex</taxon>
    </lineage>
</organism>
<evidence type="ECO:0000313" key="3">
    <source>
        <dbReference type="Proteomes" id="UP000736672"/>
    </source>
</evidence>
<feature type="compositionally biased region" description="Polar residues" evidence="1">
    <location>
        <begin position="397"/>
        <end position="429"/>
    </location>
</feature>
<proteinExistence type="predicted"/>
<evidence type="ECO:0000256" key="1">
    <source>
        <dbReference type="SAM" id="MobiDB-lite"/>
    </source>
</evidence>
<feature type="region of interest" description="Disordered" evidence="1">
    <location>
        <begin position="338"/>
        <end position="371"/>
    </location>
</feature>
<feature type="region of interest" description="Disordered" evidence="1">
    <location>
        <begin position="394"/>
        <end position="429"/>
    </location>
</feature>
<dbReference type="EMBL" id="JAGTJS010000019">
    <property type="protein sequence ID" value="KAH7243122.1"/>
    <property type="molecule type" value="Genomic_DNA"/>
</dbReference>
<reference evidence="2" key="1">
    <citation type="journal article" date="2021" name="Nat. Commun.">
        <title>Genetic determinants of endophytism in the Arabidopsis root mycobiome.</title>
        <authorList>
            <person name="Mesny F."/>
            <person name="Miyauchi S."/>
            <person name="Thiergart T."/>
            <person name="Pickel B."/>
            <person name="Atanasova L."/>
            <person name="Karlsson M."/>
            <person name="Huettel B."/>
            <person name="Barry K.W."/>
            <person name="Haridas S."/>
            <person name="Chen C."/>
            <person name="Bauer D."/>
            <person name="Andreopoulos W."/>
            <person name="Pangilinan J."/>
            <person name="LaButti K."/>
            <person name="Riley R."/>
            <person name="Lipzen A."/>
            <person name="Clum A."/>
            <person name="Drula E."/>
            <person name="Henrissat B."/>
            <person name="Kohler A."/>
            <person name="Grigoriev I.V."/>
            <person name="Martin F.M."/>
            <person name="Hacquard S."/>
        </authorList>
    </citation>
    <scope>NUCLEOTIDE SEQUENCE</scope>
    <source>
        <strain evidence="2">FSSC 5 MPI-SDFR-AT-0091</strain>
    </source>
</reference>
<gene>
    <name evidence="2" type="ORF">B0J15DRAFT_470163</name>
</gene>
<dbReference type="OrthoDB" id="5148030at2759"/>
<evidence type="ECO:0000313" key="2">
    <source>
        <dbReference type="EMBL" id="KAH7243122.1"/>
    </source>
</evidence>
<protein>
    <submittedName>
        <fullName evidence="2">Uncharacterized protein</fullName>
    </submittedName>
</protein>
<comment type="caution">
    <text evidence="2">The sequence shown here is derived from an EMBL/GenBank/DDBJ whole genome shotgun (WGS) entry which is preliminary data.</text>
</comment>
<sequence length="486" mass="54292">MAQRSHPTSLPSLSIPQRKGQQSTPAPPRLENPMSTREAQTDTPRTEGSGNKGQPYQIQRLLNNDPENDTTLLGFVFQRSLANEVDPGVPAENLVHFPQTSGDYYSLASGARSGRLVAGSLFPGYLHSRFDCTPRDDLMSPSQRQRVKGDTPVSQNNDPDDSKRAATMKKQQTDLKLRCPIRAHAHKCSDDGMEIELLACDEDQTFPAIDKLNEHLSRVHSLKYVCLLCKTKFPVVNKNHLASLRRGHPCGENPWPKKGKHVNQWNLMSQEQHDRWTAWTSANNKRHQPEDGPREKKAFWSWRKIYESLYPNTTSFPAASVVNGGLEDAGRMVLKDKDQRPDARLSGEPQQPSVDDAAASPEPLEETTFGESLSPLTYLLSPFSADRRLGQGLHLETGSQGSWPETSTGPESMAFSSTSGTTDNLRPTTPSFISFTDDLSTAWPFQIAEPHPYTGDRDKDIYDGNPQDFFRREDQSFPELGDEGDF</sequence>
<feature type="region of interest" description="Disordered" evidence="1">
    <location>
        <begin position="447"/>
        <end position="486"/>
    </location>
</feature>
<dbReference type="AlphaFoldDB" id="A0A9P9GQX6"/>
<dbReference type="Proteomes" id="UP000736672">
    <property type="component" value="Unassembled WGS sequence"/>
</dbReference>